<dbReference type="Proteomes" id="UP000305792">
    <property type="component" value="Unassembled WGS sequence"/>
</dbReference>
<organism evidence="1 2">
    <name type="scientific">Glycomyces paridis</name>
    <dbReference type="NCBI Taxonomy" id="2126555"/>
    <lineage>
        <taxon>Bacteria</taxon>
        <taxon>Bacillati</taxon>
        <taxon>Actinomycetota</taxon>
        <taxon>Actinomycetes</taxon>
        <taxon>Glycomycetales</taxon>
        <taxon>Glycomycetaceae</taxon>
        <taxon>Glycomyces</taxon>
    </lineage>
</organism>
<reference evidence="1 2" key="1">
    <citation type="journal article" date="2018" name="Int. J. Syst. Evol. Microbiol.">
        <title>Glycomyces paridis sp. nov., isolated from the medicinal plant Paris polyphylla.</title>
        <authorList>
            <person name="Fang X.M."/>
            <person name="Bai J.L."/>
            <person name="Su J."/>
            <person name="Zhao L.L."/>
            <person name="Liu H.Y."/>
            <person name="Ma B.P."/>
            <person name="Zhang Y.Q."/>
            <person name="Yu L.Y."/>
        </authorList>
    </citation>
    <scope>NUCLEOTIDE SEQUENCE [LARGE SCALE GENOMIC DNA]</scope>
    <source>
        <strain evidence="1 2">CPCC 204357</strain>
    </source>
</reference>
<comment type="caution">
    <text evidence="1">The sequence shown here is derived from an EMBL/GenBank/DDBJ whole genome shotgun (WGS) entry which is preliminary data.</text>
</comment>
<sequence length="204" mass="22771">MSRGHGAAQARILNQLEAIAEEHGPHMWVLASRLGIEVMVEDTAVEATRSQRQSANRAIHRLVQEGLVETAKVSFAGRSRLVARARNPESPSQVSAESDAMLHAAMRLNVALYNDIAPRLGSRVRLETYMEDVSEGNSWIIDPISGQRHRGFFIYDRSDEADRLFRGELVKETADILKRHLNLEDLLKALVILARAKTPDALLD</sequence>
<proteinExistence type="predicted"/>
<accession>A0A4V4HMG0</accession>
<name>A0A4V4HMG0_9ACTN</name>
<evidence type="ECO:0000313" key="1">
    <source>
        <dbReference type="EMBL" id="THV22096.1"/>
    </source>
</evidence>
<dbReference type="RefSeq" id="WP_136532289.1">
    <property type="nucleotide sequence ID" value="NZ_STGX01000024.1"/>
</dbReference>
<dbReference type="AlphaFoldDB" id="A0A4V4HMG0"/>
<dbReference type="EMBL" id="STGX01000024">
    <property type="protein sequence ID" value="THV22096.1"/>
    <property type="molecule type" value="Genomic_DNA"/>
</dbReference>
<gene>
    <name evidence="1" type="ORF">E9998_24060</name>
</gene>
<keyword evidence="2" id="KW-1185">Reference proteome</keyword>
<evidence type="ECO:0000313" key="2">
    <source>
        <dbReference type="Proteomes" id="UP000305792"/>
    </source>
</evidence>
<protein>
    <submittedName>
        <fullName evidence="1">Uncharacterized protein</fullName>
    </submittedName>
</protein>